<sequence length="268" mass="28555">MEIEKTLVVGAAPARVWALLLDPNVMGGCVPGMQSIEVVSDVEYISHIQVKIAFVSARFRIKTHIVEMRAPNYLRSEGTGEDASVASSLRQSSEIFLTGLADGQTELRMKISVDVLGRLGTFGLSVMKTKADRMWDEFGANLAARLVVPAAIAEEAVPAPDGSAVAQAEVDTDVPARPAVTELPAADAGAVPARLAACPAHSAQNGRAGAGWWSRLFARPQAASGACMERGPLTDICIEVRQPNATIIVRWPAQHAGECAAWLRDYLK</sequence>
<evidence type="ECO:0000313" key="1">
    <source>
        <dbReference type="EMBL" id="MDF3839257.1"/>
    </source>
</evidence>
<organism evidence="1 2">
    <name type="scientific">Cupriavidus basilensis</name>
    <dbReference type="NCBI Taxonomy" id="68895"/>
    <lineage>
        <taxon>Bacteria</taxon>
        <taxon>Pseudomonadati</taxon>
        <taxon>Pseudomonadota</taxon>
        <taxon>Betaproteobacteria</taxon>
        <taxon>Burkholderiales</taxon>
        <taxon>Burkholderiaceae</taxon>
        <taxon>Cupriavidus</taxon>
    </lineage>
</organism>
<proteinExistence type="predicted"/>
<gene>
    <name evidence="1" type="ORF">P3W85_40920</name>
</gene>
<reference evidence="1 2" key="1">
    <citation type="submission" date="2023-03" db="EMBL/GenBank/DDBJ databases">
        <title>Draft assemblies of triclosan tolerant bacteria isolated from returned activated sludge.</title>
        <authorList>
            <person name="Van Hamelsveld S."/>
        </authorList>
    </citation>
    <scope>NUCLEOTIDE SEQUENCE [LARGE SCALE GENOMIC DNA]</scope>
    <source>
        <strain evidence="1 2">GW210010_S58</strain>
    </source>
</reference>
<dbReference type="InterPro" id="IPR010419">
    <property type="entry name" value="CO_DH_gsu"/>
</dbReference>
<protein>
    <submittedName>
        <fullName evidence="1">SRPBCC domain-containing protein</fullName>
    </submittedName>
</protein>
<accession>A0ABT6B2Z5</accession>
<dbReference type="RefSeq" id="WP_276269010.1">
    <property type="nucleotide sequence ID" value="NZ_JARJLM010000664.1"/>
</dbReference>
<comment type="caution">
    <text evidence="1">The sequence shown here is derived from an EMBL/GenBank/DDBJ whole genome shotgun (WGS) entry which is preliminary data.</text>
</comment>
<evidence type="ECO:0000313" key="2">
    <source>
        <dbReference type="Proteomes" id="UP001216674"/>
    </source>
</evidence>
<keyword evidence="2" id="KW-1185">Reference proteome</keyword>
<dbReference type="PANTHER" id="PTHR38588">
    <property type="entry name" value="BLL0334 PROTEIN"/>
    <property type="match status" value="1"/>
</dbReference>
<dbReference type="PANTHER" id="PTHR38588:SF1">
    <property type="entry name" value="BLL0334 PROTEIN"/>
    <property type="match status" value="1"/>
</dbReference>
<dbReference type="SUPFAM" id="SSF55961">
    <property type="entry name" value="Bet v1-like"/>
    <property type="match status" value="1"/>
</dbReference>
<name>A0ABT6B2Z5_9BURK</name>
<dbReference type="Gene3D" id="3.30.530.20">
    <property type="match status" value="1"/>
</dbReference>
<dbReference type="EMBL" id="JARJLM010000664">
    <property type="protein sequence ID" value="MDF3839257.1"/>
    <property type="molecule type" value="Genomic_DNA"/>
</dbReference>
<dbReference type="InterPro" id="IPR023393">
    <property type="entry name" value="START-like_dom_sf"/>
</dbReference>
<dbReference type="Proteomes" id="UP001216674">
    <property type="component" value="Unassembled WGS sequence"/>
</dbReference>
<dbReference type="Pfam" id="PF06240">
    <property type="entry name" value="COXG"/>
    <property type="match status" value="1"/>
</dbReference>